<evidence type="ECO:0000313" key="3">
    <source>
        <dbReference type="Proteomes" id="UP001495147"/>
    </source>
</evidence>
<sequence>MIRCLLVAALLFVAGLCADAAPLVVTLRQPASANDPRDTYPRAFIRLALEKTVATHGPYTIQYSERMNDQRARISVERALYPGFLTVVVPNEDGSSVDLIPVRFPLYLGMGGYRVCFVSPLAKTAVAKVRTLDELRRFTIAQGVGWLDVPILRANGFEVEEVTSYESMFRMVAQSRFDLFCRSVVEVRGEAESHADLPELILDKTFALVYDLPQFFYTHRSNRELADRVTLGLEMAYADGSLQALARTHLSDSLRYADMPKRRVFRLHTPPPKGIDFDYRRYNLDLTREVLK</sequence>
<keyword evidence="3" id="KW-1185">Reference proteome</keyword>
<evidence type="ECO:0000256" key="1">
    <source>
        <dbReference type="SAM" id="SignalP"/>
    </source>
</evidence>
<gene>
    <name evidence="2" type="ORF">ABDJ85_13335</name>
</gene>
<reference evidence="2 3" key="1">
    <citation type="submission" date="2024-05" db="EMBL/GenBank/DDBJ databases">
        <title>Roseateles sp. DJS-2-20 16S ribosomal RNA gene Genome sequencing and assembly.</title>
        <authorList>
            <person name="Woo H."/>
        </authorList>
    </citation>
    <scope>NUCLEOTIDE SEQUENCE [LARGE SCALE GENOMIC DNA]</scope>
    <source>
        <strain evidence="2 3">DJS-2-20</strain>
    </source>
</reference>
<evidence type="ECO:0000313" key="2">
    <source>
        <dbReference type="EMBL" id="MEO3692457.1"/>
    </source>
</evidence>
<comment type="caution">
    <text evidence="2">The sequence shown here is derived from an EMBL/GenBank/DDBJ whole genome shotgun (WGS) entry which is preliminary data.</text>
</comment>
<dbReference type="RefSeq" id="WP_347705274.1">
    <property type="nucleotide sequence ID" value="NZ_JBDPZD010000003.1"/>
</dbReference>
<protein>
    <recommendedName>
        <fullName evidence="4">Amino acid ABC transporter substrate-binding protein</fullName>
    </recommendedName>
</protein>
<feature type="chain" id="PRO_5047142969" description="Amino acid ABC transporter substrate-binding protein" evidence="1">
    <location>
        <begin position="21"/>
        <end position="292"/>
    </location>
</feature>
<dbReference type="SUPFAM" id="SSF53850">
    <property type="entry name" value="Periplasmic binding protein-like II"/>
    <property type="match status" value="1"/>
</dbReference>
<name>A0ABV0G3Y6_9BURK</name>
<proteinExistence type="predicted"/>
<keyword evidence="1" id="KW-0732">Signal</keyword>
<feature type="signal peptide" evidence="1">
    <location>
        <begin position="1"/>
        <end position="20"/>
    </location>
</feature>
<organism evidence="2 3">
    <name type="scientific">Roseateles paludis</name>
    <dbReference type="NCBI Taxonomy" id="3145238"/>
    <lineage>
        <taxon>Bacteria</taxon>
        <taxon>Pseudomonadati</taxon>
        <taxon>Pseudomonadota</taxon>
        <taxon>Betaproteobacteria</taxon>
        <taxon>Burkholderiales</taxon>
        <taxon>Sphaerotilaceae</taxon>
        <taxon>Roseateles</taxon>
    </lineage>
</organism>
<dbReference type="Proteomes" id="UP001495147">
    <property type="component" value="Unassembled WGS sequence"/>
</dbReference>
<dbReference type="EMBL" id="JBDPZD010000003">
    <property type="protein sequence ID" value="MEO3692457.1"/>
    <property type="molecule type" value="Genomic_DNA"/>
</dbReference>
<evidence type="ECO:0008006" key="4">
    <source>
        <dbReference type="Google" id="ProtNLM"/>
    </source>
</evidence>
<accession>A0ABV0G3Y6</accession>